<name>A0AAP0RYP0_LIQFO</name>
<dbReference type="Proteomes" id="UP001415857">
    <property type="component" value="Unassembled WGS sequence"/>
</dbReference>
<dbReference type="EMBL" id="JBBPBK010000005">
    <property type="protein sequence ID" value="KAK9284551.1"/>
    <property type="molecule type" value="Genomic_DNA"/>
</dbReference>
<sequence length="343" mass="39346">MESSFSSKRNHVPYICSEEENNSSKTQNKYREIISTLPRDNGGYTTTGSKLFDNLCCYQGFWYHSNSLEGVMLAQEHFKAQPSDILVCSAPKSGTTWLKALTFAIVTRTHFNDSSNPLVTTLPHECLPSLDQKLHNRNPEFPLLATHTPYTSLPKSITSELGCKIVYMCRDPKDAFVSTWHFARKLPIYGQEPISLEAAFELFCKGVSFFGPYWDHVLGYWKASLEWPERVMFIKYEDMMRDTVLYVKRLAEFMGYPFSSEEEREGAVEKIIELCSFENLSNLEVNKNGMRPPRSLVAENNAFFRKGKVGDWQNHLTTEMAERLNQITDQMLGRSGLRFDVSS</sequence>
<evidence type="ECO:0000256" key="2">
    <source>
        <dbReference type="ARBA" id="ARBA00022679"/>
    </source>
</evidence>
<evidence type="ECO:0000313" key="5">
    <source>
        <dbReference type="EMBL" id="KAK9284551.1"/>
    </source>
</evidence>
<evidence type="ECO:0000256" key="1">
    <source>
        <dbReference type="ARBA" id="ARBA00005771"/>
    </source>
</evidence>
<dbReference type="InterPro" id="IPR000863">
    <property type="entry name" value="Sulfotransferase_dom"/>
</dbReference>
<accession>A0AAP0RYP0</accession>
<reference evidence="5 6" key="1">
    <citation type="journal article" date="2024" name="Plant J.">
        <title>Genome sequences and population genomics reveal climatic adaptation and genomic divergence between two closely related sweetgum species.</title>
        <authorList>
            <person name="Xu W.Q."/>
            <person name="Ren C.Q."/>
            <person name="Zhang X.Y."/>
            <person name="Comes H.P."/>
            <person name="Liu X.H."/>
            <person name="Li Y.G."/>
            <person name="Kettle C.J."/>
            <person name="Jalonen R."/>
            <person name="Gaisberger H."/>
            <person name="Ma Y.Z."/>
            <person name="Qiu Y.X."/>
        </authorList>
    </citation>
    <scope>NUCLEOTIDE SEQUENCE [LARGE SCALE GENOMIC DNA]</scope>
    <source>
        <strain evidence="5">Hangzhou</strain>
    </source>
</reference>
<proteinExistence type="inferred from homology"/>
<dbReference type="EC" id="2.8.2.-" evidence="3"/>
<organism evidence="5 6">
    <name type="scientific">Liquidambar formosana</name>
    <name type="common">Formosan gum</name>
    <dbReference type="NCBI Taxonomy" id="63359"/>
    <lineage>
        <taxon>Eukaryota</taxon>
        <taxon>Viridiplantae</taxon>
        <taxon>Streptophyta</taxon>
        <taxon>Embryophyta</taxon>
        <taxon>Tracheophyta</taxon>
        <taxon>Spermatophyta</taxon>
        <taxon>Magnoliopsida</taxon>
        <taxon>eudicotyledons</taxon>
        <taxon>Gunneridae</taxon>
        <taxon>Pentapetalae</taxon>
        <taxon>Saxifragales</taxon>
        <taxon>Altingiaceae</taxon>
        <taxon>Liquidambar</taxon>
    </lineage>
</organism>
<dbReference type="SUPFAM" id="SSF52540">
    <property type="entry name" value="P-loop containing nucleoside triphosphate hydrolases"/>
    <property type="match status" value="1"/>
</dbReference>
<evidence type="ECO:0000259" key="4">
    <source>
        <dbReference type="Pfam" id="PF00685"/>
    </source>
</evidence>
<keyword evidence="6" id="KW-1185">Reference proteome</keyword>
<dbReference type="Gene3D" id="3.40.50.300">
    <property type="entry name" value="P-loop containing nucleotide triphosphate hydrolases"/>
    <property type="match status" value="1"/>
</dbReference>
<comment type="caution">
    <text evidence="5">The sequence shown here is derived from an EMBL/GenBank/DDBJ whole genome shotgun (WGS) entry which is preliminary data.</text>
</comment>
<dbReference type="PANTHER" id="PTHR11783">
    <property type="entry name" value="SULFOTRANSFERASE SULT"/>
    <property type="match status" value="1"/>
</dbReference>
<dbReference type="InterPro" id="IPR027417">
    <property type="entry name" value="P-loop_NTPase"/>
</dbReference>
<keyword evidence="2 3" id="KW-0808">Transferase</keyword>
<evidence type="ECO:0000313" key="6">
    <source>
        <dbReference type="Proteomes" id="UP001415857"/>
    </source>
</evidence>
<evidence type="ECO:0000256" key="3">
    <source>
        <dbReference type="RuleBase" id="RU361155"/>
    </source>
</evidence>
<dbReference type="GO" id="GO:0008146">
    <property type="term" value="F:sulfotransferase activity"/>
    <property type="evidence" value="ECO:0007669"/>
    <property type="project" value="InterPro"/>
</dbReference>
<feature type="domain" description="Sulfotransferase" evidence="4">
    <location>
        <begin position="82"/>
        <end position="335"/>
    </location>
</feature>
<comment type="similarity">
    <text evidence="1 3">Belongs to the sulfotransferase 1 family.</text>
</comment>
<dbReference type="AlphaFoldDB" id="A0AAP0RYP0"/>
<gene>
    <name evidence="5" type="ORF">L1049_023726</name>
</gene>
<protein>
    <recommendedName>
        <fullName evidence="3">Sulfotransferase</fullName>
        <ecNumber evidence="3">2.8.2.-</ecNumber>
    </recommendedName>
</protein>
<dbReference type="Pfam" id="PF00685">
    <property type="entry name" value="Sulfotransfer_1"/>
    <property type="match status" value="1"/>
</dbReference>